<gene>
    <name evidence="2" type="ORF">MtrunA17_Chr7g0263461</name>
</gene>
<protein>
    <recommendedName>
        <fullName evidence="4">DUF674 family protein</fullName>
    </recommendedName>
</protein>
<dbReference type="EMBL" id="PSQE01000007">
    <property type="protein sequence ID" value="RHN48409.1"/>
    <property type="molecule type" value="Genomic_DNA"/>
</dbReference>
<evidence type="ECO:0008006" key="4">
    <source>
        <dbReference type="Google" id="ProtNLM"/>
    </source>
</evidence>
<name>A0A396H560_MEDTR</name>
<dbReference type="Gramene" id="rna43122">
    <property type="protein sequence ID" value="RHN48409.1"/>
    <property type="gene ID" value="gene43122"/>
</dbReference>
<proteinExistence type="predicted"/>
<evidence type="ECO:0000313" key="3">
    <source>
        <dbReference type="Proteomes" id="UP000265566"/>
    </source>
</evidence>
<sequence>MGQAASIMGHITAEASGENNNNDVVTPKRGGVAVTTEATVELKLLIDKETNNVIFAEAGKDFVDILFSFLTLPLGTIARLIESGQFNLVV</sequence>
<dbReference type="PANTHER" id="PTHR33103:SF43">
    <property type="entry name" value="DUF674 FAMILY PROTEIN"/>
    <property type="match status" value="1"/>
</dbReference>
<evidence type="ECO:0000256" key="1">
    <source>
        <dbReference type="SAM" id="MobiDB-lite"/>
    </source>
</evidence>
<dbReference type="PANTHER" id="PTHR33103">
    <property type="entry name" value="OS01G0153900 PROTEIN"/>
    <property type="match status" value="1"/>
</dbReference>
<accession>A0A396H560</accession>
<reference evidence="3" key="1">
    <citation type="journal article" date="2018" name="Nat. Plants">
        <title>Whole-genome landscape of Medicago truncatula symbiotic genes.</title>
        <authorList>
            <person name="Pecrix Y."/>
            <person name="Staton S.E."/>
            <person name="Sallet E."/>
            <person name="Lelandais-Briere C."/>
            <person name="Moreau S."/>
            <person name="Carrere S."/>
            <person name="Blein T."/>
            <person name="Jardinaud M.F."/>
            <person name="Latrasse D."/>
            <person name="Zouine M."/>
            <person name="Zahm M."/>
            <person name="Kreplak J."/>
            <person name="Mayjonade B."/>
            <person name="Satge C."/>
            <person name="Perez M."/>
            <person name="Cauet S."/>
            <person name="Marande W."/>
            <person name="Chantry-Darmon C."/>
            <person name="Lopez-Roques C."/>
            <person name="Bouchez O."/>
            <person name="Berard A."/>
            <person name="Debelle F."/>
            <person name="Munos S."/>
            <person name="Bendahmane A."/>
            <person name="Berges H."/>
            <person name="Niebel A."/>
            <person name="Buitink J."/>
            <person name="Frugier F."/>
            <person name="Benhamed M."/>
            <person name="Crespi M."/>
            <person name="Gouzy J."/>
            <person name="Gamas P."/>
        </authorList>
    </citation>
    <scope>NUCLEOTIDE SEQUENCE [LARGE SCALE GENOMIC DNA]</scope>
    <source>
        <strain evidence="3">cv. Jemalong A17</strain>
    </source>
</reference>
<evidence type="ECO:0000313" key="2">
    <source>
        <dbReference type="EMBL" id="RHN48409.1"/>
    </source>
</evidence>
<organism evidence="2 3">
    <name type="scientific">Medicago truncatula</name>
    <name type="common">Barrel medic</name>
    <name type="synonym">Medicago tribuloides</name>
    <dbReference type="NCBI Taxonomy" id="3880"/>
    <lineage>
        <taxon>Eukaryota</taxon>
        <taxon>Viridiplantae</taxon>
        <taxon>Streptophyta</taxon>
        <taxon>Embryophyta</taxon>
        <taxon>Tracheophyta</taxon>
        <taxon>Spermatophyta</taxon>
        <taxon>Magnoliopsida</taxon>
        <taxon>eudicotyledons</taxon>
        <taxon>Gunneridae</taxon>
        <taxon>Pentapetalae</taxon>
        <taxon>rosids</taxon>
        <taxon>fabids</taxon>
        <taxon>Fabales</taxon>
        <taxon>Fabaceae</taxon>
        <taxon>Papilionoideae</taxon>
        <taxon>50 kb inversion clade</taxon>
        <taxon>NPAAA clade</taxon>
        <taxon>Hologalegina</taxon>
        <taxon>IRL clade</taxon>
        <taxon>Trifolieae</taxon>
        <taxon>Medicago</taxon>
    </lineage>
</organism>
<dbReference type="AlphaFoldDB" id="A0A396H560"/>
<feature type="region of interest" description="Disordered" evidence="1">
    <location>
        <begin position="1"/>
        <end position="28"/>
    </location>
</feature>
<dbReference type="InterPro" id="IPR007750">
    <property type="entry name" value="DUF674"/>
</dbReference>
<dbReference type="Proteomes" id="UP000265566">
    <property type="component" value="Chromosome 7"/>
</dbReference>
<comment type="caution">
    <text evidence="2">The sequence shown here is derived from an EMBL/GenBank/DDBJ whole genome shotgun (WGS) entry which is preliminary data.</text>
</comment>
<dbReference type="Pfam" id="PF05056">
    <property type="entry name" value="DUF674"/>
    <property type="match status" value="1"/>
</dbReference>